<evidence type="ECO:0000313" key="4">
    <source>
        <dbReference type="Proteomes" id="UP000530403"/>
    </source>
</evidence>
<dbReference type="RefSeq" id="WP_179764324.1">
    <property type="nucleotide sequence ID" value="NZ_BAAAUE010000022.1"/>
</dbReference>
<dbReference type="EMBL" id="JACCCF010000001">
    <property type="protein sequence ID" value="NYE44258.1"/>
    <property type="molecule type" value="Genomic_DNA"/>
</dbReference>
<dbReference type="Proteomes" id="UP000530403">
    <property type="component" value="Unassembled WGS sequence"/>
</dbReference>
<dbReference type="AlphaFoldDB" id="A0A7J0CFT7"/>
<evidence type="ECO:0000313" key="1">
    <source>
        <dbReference type="EMBL" id="GFN00774.1"/>
    </source>
</evidence>
<reference evidence="2 4" key="2">
    <citation type="submission" date="2020-07" db="EMBL/GenBank/DDBJ databases">
        <title>Sequencing the genomes of 1000 actinobacteria strains.</title>
        <authorList>
            <person name="Klenk H.-P."/>
        </authorList>
    </citation>
    <scope>NUCLEOTIDE SEQUENCE [LARGE SCALE GENOMIC DNA]</scope>
    <source>
        <strain evidence="2 4">DSM 41455</strain>
    </source>
</reference>
<reference evidence="1 3" key="1">
    <citation type="submission" date="2020-05" db="EMBL/GenBank/DDBJ databases">
        <title>Whole genome shotgun sequence of Streptomyces fulvorobeus NBRC 15897.</title>
        <authorList>
            <person name="Komaki H."/>
            <person name="Tamura T."/>
        </authorList>
    </citation>
    <scope>NUCLEOTIDE SEQUENCE [LARGE SCALE GENOMIC DNA]</scope>
    <source>
        <strain evidence="1 3">NBRC 15897</strain>
    </source>
</reference>
<gene>
    <name evidence="2" type="ORF">HEB29_005269</name>
    <name evidence="1" type="ORF">Sfulv_55840</name>
</gene>
<accession>A0A7J0CFT7</accession>
<sequence length="71" mass="8029">MFRTLKLYRAAAHLTTTFPEISIDDARERAGRMLERYPHARTGRLGEYLVFDESLGRVIDETGNTSAGETP</sequence>
<dbReference type="EMBL" id="BLWC01000001">
    <property type="protein sequence ID" value="GFN00774.1"/>
    <property type="molecule type" value="Genomic_DNA"/>
</dbReference>
<protein>
    <submittedName>
        <fullName evidence="1">Uncharacterized protein</fullName>
    </submittedName>
</protein>
<dbReference type="Proteomes" id="UP000498980">
    <property type="component" value="Unassembled WGS sequence"/>
</dbReference>
<organism evidence="1 3">
    <name type="scientific">Streptomyces fulvorobeus</name>
    <dbReference type="NCBI Taxonomy" id="284028"/>
    <lineage>
        <taxon>Bacteria</taxon>
        <taxon>Bacillati</taxon>
        <taxon>Actinomycetota</taxon>
        <taxon>Actinomycetes</taxon>
        <taxon>Kitasatosporales</taxon>
        <taxon>Streptomycetaceae</taxon>
        <taxon>Streptomyces</taxon>
    </lineage>
</organism>
<keyword evidence="3" id="KW-1185">Reference proteome</keyword>
<comment type="caution">
    <text evidence="1">The sequence shown here is derived from an EMBL/GenBank/DDBJ whole genome shotgun (WGS) entry which is preliminary data.</text>
</comment>
<name>A0A7J0CFT7_9ACTN</name>
<proteinExistence type="predicted"/>
<evidence type="ECO:0000313" key="2">
    <source>
        <dbReference type="EMBL" id="NYE44258.1"/>
    </source>
</evidence>
<evidence type="ECO:0000313" key="3">
    <source>
        <dbReference type="Proteomes" id="UP000498980"/>
    </source>
</evidence>